<feature type="chain" id="PRO_5025667688" evidence="2">
    <location>
        <begin position="37"/>
        <end position="365"/>
    </location>
</feature>
<dbReference type="PANTHER" id="PTHR19847">
    <property type="entry name" value="DDB1- AND CUL4-ASSOCIATED FACTOR 11"/>
    <property type="match status" value="1"/>
</dbReference>
<dbReference type="GO" id="GO:0080008">
    <property type="term" value="C:Cul4-RING E3 ubiquitin ligase complex"/>
    <property type="evidence" value="ECO:0007669"/>
    <property type="project" value="TreeGrafter"/>
</dbReference>
<protein>
    <submittedName>
        <fullName evidence="3">Ddb1 and cul4 associated factor 11</fullName>
    </submittedName>
</protein>
<feature type="signal peptide" evidence="2">
    <location>
        <begin position="1"/>
        <end position="36"/>
    </location>
</feature>
<evidence type="ECO:0000313" key="3">
    <source>
        <dbReference type="Ensembl" id="ENSSTUP00000024115.1"/>
    </source>
</evidence>
<dbReference type="PROSITE" id="PS50294">
    <property type="entry name" value="WD_REPEATS_REGION"/>
    <property type="match status" value="1"/>
</dbReference>
<evidence type="ECO:0000256" key="2">
    <source>
        <dbReference type="SAM" id="SignalP"/>
    </source>
</evidence>
<name>A0A673XIP8_SALTR</name>
<dbReference type="PANTHER" id="PTHR19847:SF7">
    <property type="entry name" value="DDB1- AND CUL4-ASSOCIATED FACTOR 11"/>
    <property type="match status" value="1"/>
</dbReference>
<reference evidence="3" key="2">
    <citation type="submission" date="2025-09" db="UniProtKB">
        <authorList>
            <consortium name="Ensembl"/>
        </authorList>
    </citation>
    <scope>IDENTIFICATION</scope>
</reference>
<dbReference type="InterPro" id="IPR001680">
    <property type="entry name" value="WD40_rpt"/>
</dbReference>
<dbReference type="GeneTree" id="ENSGT00720000108873"/>
<keyword evidence="1" id="KW-0853">WD repeat</keyword>
<dbReference type="AlphaFoldDB" id="A0A673XIP8"/>
<dbReference type="SMART" id="SM00320">
    <property type="entry name" value="WD40"/>
    <property type="match status" value="4"/>
</dbReference>
<proteinExistence type="predicted"/>
<dbReference type="PROSITE" id="PS50082">
    <property type="entry name" value="WD_REPEATS_2"/>
    <property type="match status" value="2"/>
</dbReference>
<feature type="repeat" description="WD" evidence="1">
    <location>
        <begin position="232"/>
        <end position="251"/>
    </location>
</feature>
<reference evidence="3" key="1">
    <citation type="submission" date="2025-08" db="UniProtKB">
        <authorList>
            <consortium name="Ensembl"/>
        </authorList>
    </citation>
    <scope>IDENTIFICATION</scope>
</reference>
<evidence type="ECO:0000313" key="4">
    <source>
        <dbReference type="Proteomes" id="UP000472277"/>
    </source>
</evidence>
<dbReference type="GO" id="GO:0043161">
    <property type="term" value="P:proteasome-mediated ubiquitin-dependent protein catabolic process"/>
    <property type="evidence" value="ECO:0007669"/>
    <property type="project" value="TreeGrafter"/>
</dbReference>
<accession>A0A673XIP8</accession>
<organism evidence="3 4">
    <name type="scientific">Salmo trutta</name>
    <name type="common">Brown trout</name>
    <dbReference type="NCBI Taxonomy" id="8032"/>
    <lineage>
        <taxon>Eukaryota</taxon>
        <taxon>Metazoa</taxon>
        <taxon>Chordata</taxon>
        <taxon>Craniata</taxon>
        <taxon>Vertebrata</taxon>
        <taxon>Euteleostomi</taxon>
        <taxon>Actinopterygii</taxon>
        <taxon>Neopterygii</taxon>
        <taxon>Teleostei</taxon>
        <taxon>Protacanthopterygii</taxon>
        <taxon>Salmoniformes</taxon>
        <taxon>Salmonidae</taxon>
        <taxon>Salmoninae</taxon>
        <taxon>Salmo</taxon>
    </lineage>
</organism>
<keyword evidence="2" id="KW-0732">Signal</keyword>
<dbReference type="InterPro" id="IPR051859">
    <property type="entry name" value="DCAF"/>
</dbReference>
<dbReference type="InterPro" id="IPR015943">
    <property type="entry name" value="WD40/YVTN_repeat-like_dom_sf"/>
</dbReference>
<sequence>MHDNGMFLSKVFIPTLVCPTGLWLTAAVACVLPVDSQPDTQELDQSEIRTQILLAIASSGLKARQSFTCVEQGRCQGSSFSHRVGLGKTIAIPFNQNIHLYDTSRGRFNLKHWSHYTHWGVYVCSVDGDSETHTELDHNPDKNRFCVFSLAASTDGKEVIGEANDGCFYVIDREQNKRTLKIKAHDHDVNTAAFADSSSQLLFSGSDDALCKVWDRKIQVHYKPPLFTLQGDARYLICNSKDQSIRLWDMRKFSPMEGLVASRLNIVQQDWDYRWQLVAQNGAGETMRLLYIFYDVLMASIVTRLSDHYACVRDVSWRPYQDIISSSVSLLGRSSVCVWEHRQTHLLDEERYCGVETSEEKEVIS</sequence>
<dbReference type="Proteomes" id="UP000472277">
    <property type="component" value="Chromosome 2"/>
</dbReference>
<dbReference type="Gene3D" id="2.130.10.10">
    <property type="entry name" value="YVTN repeat-like/Quinoprotein amine dehydrogenase"/>
    <property type="match status" value="2"/>
</dbReference>
<dbReference type="Pfam" id="PF00400">
    <property type="entry name" value="WD40"/>
    <property type="match status" value="1"/>
</dbReference>
<feature type="repeat" description="WD" evidence="1">
    <location>
        <begin position="182"/>
        <end position="215"/>
    </location>
</feature>
<evidence type="ECO:0000256" key="1">
    <source>
        <dbReference type="PROSITE-ProRule" id="PRU00221"/>
    </source>
</evidence>
<dbReference type="SUPFAM" id="SSF50978">
    <property type="entry name" value="WD40 repeat-like"/>
    <property type="match status" value="1"/>
</dbReference>
<dbReference type="InterPro" id="IPR036322">
    <property type="entry name" value="WD40_repeat_dom_sf"/>
</dbReference>
<dbReference type="Ensembl" id="ENSSTUT00000025302.1">
    <property type="protein sequence ID" value="ENSSTUP00000024115.1"/>
    <property type="gene ID" value="ENSSTUG00000010512.1"/>
</dbReference>
<keyword evidence="4" id="KW-1185">Reference proteome</keyword>